<organism evidence="2 3">
    <name type="scientific">Anisodus tanguticus</name>
    <dbReference type="NCBI Taxonomy" id="243964"/>
    <lineage>
        <taxon>Eukaryota</taxon>
        <taxon>Viridiplantae</taxon>
        <taxon>Streptophyta</taxon>
        <taxon>Embryophyta</taxon>
        <taxon>Tracheophyta</taxon>
        <taxon>Spermatophyta</taxon>
        <taxon>Magnoliopsida</taxon>
        <taxon>eudicotyledons</taxon>
        <taxon>Gunneridae</taxon>
        <taxon>Pentapetalae</taxon>
        <taxon>asterids</taxon>
        <taxon>lamiids</taxon>
        <taxon>Solanales</taxon>
        <taxon>Solanaceae</taxon>
        <taxon>Solanoideae</taxon>
        <taxon>Hyoscyameae</taxon>
        <taxon>Anisodus</taxon>
    </lineage>
</organism>
<dbReference type="EMBL" id="JAVYJV010000001">
    <property type="protein sequence ID" value="KAK4380182.1"/>
    <property type="molecule type" value="Genomic_DNA"/>
</dbReference>
<proteinExistence type="predicted"/>
<sequence>MLKKLLEEMQDMKGKLEDVDRRVRSQEIAKHPLEIFNPIGQNDEGSSKIPLDATPSHLIVQDTLSPNGTLPTGVRNKATLPQGDGP</sequence>
<name>A0AAE1VSQ9_9SOLA</name>
<evidence type="ECO:0000313" key="3">
    <source>
        <dbReference type="Proteomes" id="UP001291623"/>
    </source>
</evidence>
<protein>
    <submittedName>
        <fullName evidence="2">Uncharacterized protein</fullName>
    </submittedName>
</protein>
<comment type="caution">
    <text evidence="2">The sequence shown here is derived from an EMBL/GenBank/DDBJ whole genome shotgun (WGS) entry which is preliminary data.</text>
</comment>
<accession>A0AAE1VSQ9</accession>
<reference evidence="2" key="1">
    <citation type="submission" date="2023-12" db="EMBL/GenBank/DDBJ databases">
        <title>Genome assembly of Anisodus tanguticus.</title>
        <authorList>
            <person name="Wang Y.-J."/>
        </authorList>
    </citation>
    <scope>NUCLEOTIDE SEQUENCE</scope>
    <source>
        <strain evidence="2">KB-2021</strain>
        <tissue evidence="2">Leaf</tissue>
    </source>
</reference>
<keyword evidence="3" id="KW-1185">Reference proteome</keyword>
<dbReference type="Proteomes" id="UP001291623">
    <property type="component" value="Unassembled WGS sequence"/>
</dbReference>
<gene>
    <name evidence="2" type="ORF">RND71_002044</name>
</gene>
<feature type="region of interest" description="Disordered" evidence="1">
    <location>
        <begin position="61"/>
        <end position="86"/>
    </location>
</feature>
<evidence type="ECO:0000313" key="2">
    <source>
        <dbReference type="EMBL" id="KAK4380182.1"/>
    </source>
</evidence>
<dbReference type="AlphaFoldDB" id="A0AAE1VSQ9"/>
<evidence type="ECO:0000256" key="1">
    <source>
        <dbReference type="SAM" id="MobiDB-lite"/>
    </source>
</evidence>